<dbReference type="InterPro" id="IPR050079">
    <property type="entry name" value="DEAD_box_RNA_helicase"/>
</dbReference>
<comment type="caution">
    <text evidence="7">The sequence shown here is derived from an EMBL/GenBank/DDBJ whole genome shotgun (WGS) entry which is preliminary data.</text>
</comment>
<dbReference type="GO" id="GO:0003676">
    <property type="term" value="F:nucleic acid binding"/>
    <property type="evidence" value="ECO:0007669"/>
    <property type="project" value="InterPro"/>
</dbReference>
<name>A0A317C3E9_9GAMM</name>
<feature type="domain" description="Helicase ATP-binding" evidence="6">
    <location>
        <begin position="32"/>
        <end position="184"/>
    </location>
</feature>
<evidence type="ECO:0000256" key="5">
    <source>
        <dbReference type="SAM" id="MobiDB-lite"/>
    </source>
</evidence>
<evidence type="ECO:0000259" key="6">
    <source>
        <dbReference type="PROSITE" id="PS51192"/>
    </source>
</evidence>
<dbReference type="PANTHER" id="PTHR47959">
    <property type="entry name" value="ATP-DEPENDENT RNA HELICASE RHLE-RELATED"/>
    <property type="match status" value="1"/>
</dbReference>
<dbReference type="SUPFAM" id="SSF52540">
    <property type="entry name" value="P-loop containing nucleoside triphosphate hydrolases"/>
    <property type="match status" value="2"/>
</dbReference>
<feature type="compositionally biased region" description="Polar residues" evidence="5">
    <location>
        <begin position="414"/>
        <end position="446"/>
    </location>
</feature>
<dbReference type="AlphaFoldDB" id="A0A317C3E9"/>
<dbReference type="GO" id="GO:0005829">
    <property type="term" value="C:cytosol"/>
    <property type="evidence" value="ECO:0007669"/>
    <property type="project" value="TreeGrafter"/>
</dbReference>
<feature type="compositionally biased region" description="Basic and acidic residues" evidence="5">
    <location>
        <begin position="519"/>
        <end position="534"/>
    </location>
</feature>
<protein>
    <submittedName>
        <fullName evidence="7">ATP-dependent helicase</fullName>
    </submittedName>
</protein>
<sequence>MSFSNLNLQDSFVTSIEGAGYLAPTQLQSQLIPLVGERKSVLVWSQSAAGKTGAFLIPAVNYILANPLEEKRGARILILTSRRDRVSQINYTLKRLTRDHNMRFGFIVSGRPYQPQMRLMRRPLDMMVATPGRLNDLVDNNKADFSQLEMLIIDDMTTIHQKNMHELISKILKQVKQECPVIAFIRHDEAVTALARELFPDAVEIEGIEEENEELPDNLDNNISIIDRPVHSKPEKESSLPEHEQHAYVADDYTHKIALMDHFLDEFAGETTVIHTSTTKAATALQDNLANHGHVAELAHQLKTSEISPGDTPTLIVADQNAVNLPAGTDQHVIHFDLPYKIDNYKKRLNSHALERDSAMIILADGSDYDALRRIEKAIGSPIEQRTAPGLEPLNPFISTQTHNPKKQTKSRAKTNSGKPAQKRNTGSNSKNAKGRTATNRKSSPASKGKAAENKRGKPTTVRKNTRGGTSASDDKEPRRQRKGPYGRLNGGAQRKRTDFGVSTKGTQSNQPAPMSNTDWDKAVAENKSSKEKRVVIRYKDKKRTLLKEDPGTDA</sequence>
<dbReference type="Gene3D" id="3.40.50.300">
    <property type="entry name" value="P-loop containing nucleotide triphosphate hydrolases"/>
    <property type="match status" value="1"/>
</dbReference>
<dbReference type="Pfam" id="PF00270">
    <property type="entry name" value="DEAD"/>
    <property type="match status" value="1"/>
</dbReference>
<dbReference type="SMART" id="SM00487">
    <property type="entry name" value="DEXDc"/>
    <property type="match status" value="1"/>
</dbReference>
<dbReference type="GO" id="GO:0003724">
    <property type="term" value="F:RNA helicase activity"/>
    <property type="evidence" value="ECO:0007669"/>
    <property type="project" value="TreeGrafter"/>
</dbReference>
<evidence type="ECO:0000256" key="1">
    <source>
        <dbReference type="ARBA" id="ARBA00022741"/>
    </source>
</evidence>
<dbReference type="InterPro" id="IPR011545">
    <property type="entry name" value="DEAD/DEAH_box_helicase_dom"/>
</dbReference>
<accession>A0A317C3E9</accession>
<dbReference type="OrthoDB" id="9805696at2"/>
<evidence type="ECO:0000256" key="2">
    <source>
        <dbReference type="ARBA" id="ARBA00022801"/>
    </source>
</evidence>
<evidence type="ECO:0000256" key="4">
    <source>
        <dbReference type="ARBA" id="ARBA00022840"/>
    </source>
</evidence>
<dbReference type="PANTHER" id="PTHR47959:SF17">
    <property type="entry name" value="ATP-DEPENDENT RNA HELICASE DEAD BOX FAMILY"/>
    <property type="match status" value="1"/>
</dbReference>
<dbReference type="GO" id="GO:0016787">
    <property type="term" value="F:hydrolase activity"/>
    <property type="evidence" value="ECO:0007669"/>
    <property type="project" value="UniProtKB-KW"/>
</dbReference>
<feature type="region of interest" description="Disordered" evidence="5">
    <location>
        <begin position="383"/>
        <end position="534"/>
    </location>
</feature>
<reference evidence="7 8" key="1">
    <citation type="submission" date="2018-05" db="EMBL/GenBank/DDBJ databases">
        <title>Leucothrix arctica sp. nov., isolated from Arctic seawater.</title>
        <authorList>
            <person name="Choi A."/>
            <person name="Baek K."/>
        </authorList>
    </citation>
    <scope>NUCLEOTIDE SEQUENCE [LARGE SCALE GENOMIC DNA]</scope>
    <source>
        <strain evidence="7 8">JCM 18388</strain>
    </source>
</reference>
<dbReference type="PROSITE" id="PS51192">
    <property type="entry name" value="HELICASE_ATP_BIND_1"/>
    <property type="match status" value="1"/>
</dbReference>
<keyword evidence="2" id="KW-0378">Hydrolase</keyword>
<proteinExistence type="predicted"/>
<dbReference type="GO" id="GO:0005524">
    <property type="term" value="F:ATP binding"/>
    <property type="evidence" value="ECO:0007669"/>
    <property type="project" value="UniProtKB-KW"/>
</dbReference>
<dbReference type="Proteomes" id="UP000245539">
    <property type="component" value="Unassembled WGS sequence"/>
</dbReference>
<gene>
    <name evidence="7" type="ORF">DKW60_19820</name>
</gene>
<keyword evidence="3 7" id="KW-0347">Helicase</keyword>
<keyword evidence="1" id="KW-0547">Nucleotide-binding</keyword>
<dbReference type="RefSeq" id="WP_109839409.1">
    <property type="nucleotide sequence ID" value="NZ_QGKM01000078.1"/>
</dbReference>
<evidence type="ECO:0000256" key="3">
    <source>
        <dbReference type="ARBA" id="ARBA00022806"/>
    </source>
</evidence>
<evidence type="ECO:0000313" key="7">
    <source>
        <dbReference type="EMBL" id="PWQ92691.1"/>
    </source>
</evidence>
<organism evidence="7 8">
    <name type="scientific">Leucothrix pacifica</name>
    <dbReference type="NCBI Taxonomy" id="1247513"/>
    <lineage>
        <taxon>Bacteria</taxon>
        <taxon>Pseudomonadati</taxon>
        <taxon>Pseudomonadota</taxon>
        <taxon>Gammaproteobacteria</taxon>
        <taxon>Thiotrichales</taxon>
        <taxon>Thiotrichaceae</taxon>
        <taxon>Leucothrix</taxon>
    </lineage>
</organism>
<feature type="compositionally biased region" description="Basic residues" evidence="5">
    <location>
        <begin position="404"/>
        <end position="413"/>
    </location>
</feature>
<keyword evidence="4" id="KW-0067">ATP-binding</keyword>
<keyword evidence="8" id="KW-1185">Reference proteome</keyword>
<dbReference type="InterPro" id="IPR014001">
    <property type="entry name" value="Helicase_ATP-bd"/>
</dbReference>
<dbReference type="InterPro" id="IPR027417">
    <property type="entry name" value="P-loop_NTPase"/>
</dbReference>
<dbReference type="EMBL" id="QGKM01000078">
    <property type="protein sequence ID" value="PWQ92691.1"/>
    <property type="molecule type" value="Genomic_DNA"/>
</dbReference>
<feature type="compositionally biased region" description="Polar residues" evidence="5">
    <location>
        <begin position="504"/>
        <end position="518"/>
    </location>
</feature>
<evidence type="ECO:0000313" key="8">
    <source>
        <dbReference type="Proteomes" id="UP000245539"/>
    </source>
</evidence>